<dbReference type="GO" id="GO:0016740">
    <property type="term" value="F:transferase activity"/>
    <property type="evidence" value="ECO:0007669"/>
    <property type="project" value="UniProtKB-KW"/>
</dbReference>
<dbReference type="InterPro" id="IPR036568">
    <property type="entry name" value="GGCT-like_sf"/>
</dbReference>
<dbReference type="InterPro" id="IPR013024">
    <property type="entry name" value="GGCT-like"/>
</dbReference>
<dbReference type="Gene3D" id="3.10.490.10">
    <property type="entry name" value="Gamma-glutamyl cyclotransferase-like"/>
    <property type="match status" value="1"/>
</dbReference>
<dbReference type="InterPro" id="IPR009288">
    <property type="entry name" value="AIG2-like_dom"/>
</dbReference>
<organism evidence="4 5">
    <name type="scientific">Alteromonas alba</name>
    <dbReference type="NCBI Taxonomy" id="2079529"/>
    <lineage>
        <taxon>Bacteria</taxon>
        <taxon>Pseudomonadati</taxon>
        <taxon>Pseudomonadota</taxon>
        <taxon>Gammaproteobacteria</taxon>
        <taxon>Alteromonadales</taxon>
        <taxon>Alteromonadaceae</taxon>
        <taxon>Alteromonas/Salinimonas group</taxon>
        <taxon>Alteromonas</taxon>
    </lineage>
</organism>
<evidence type="ECO:0000313" key="4">
    <source>
        <dbReference type="EMBL" id="PRO72902.1"/>
    </source>
</evidence>
<sequence>MLALRCWMLSGATSVKKPWLKPGADPLALPSKLAAVFCYGTLLLPRYQRHLFGRKFTASPAVLHGWRLRMGYDGYRLIQPSPHQSVRGSLLWLTPEQLKAADNWEDIPYYRRERVCLRSRNKAIQTWVYTRRQGKGRSCPELLYTTHTSAPLVLRRYRHLFQA</sequence>
<keyword evidence="1" id="KW-0808">Transferase</keyword>
<dbReference type="CDD" id="cd06661">
    <property type="entry name" value="GGCT_like"/>
    <property type="match status" value="1"/>
</dbReference>
<feature type="domain" description="Gamma-glutamylcyclotransferase AIG2-like" evidence="3">
    <location>
        <begin position="36"/>
        <end position="133"/>
    </location>
</feature>
<dbReference type="InterPro" id="IPR045038">
    <property type="entry name" value="AIG2-like"/>
</dbReference>
<accession>A0A2S9V8Y0</accession>
<evidence type="ECO:0000313" key="5">
    <source>
        <dbReference type="Proteomes" id="UP000238949"/>
    </source>
</evidence>
<dbReference type="AlphaFoldDB" id="A0A2S9V8Y0"/>
<dbReference type="PANTHER" id="PTHR31544:SF2">
    <property type="entry name" value="AIG2-LIKE PROTEIN D"/>
    <property type="match status" value="1"/>
</dbReference>
<evidence type="ECO:0000256" key="2">
    <source>
        <dbReference type="ARBA" id="ARBA00030602"/>
    </source>
</evidence>
<dbReference type="PANTHER" id="PTHR31544">
    <property type="entry name" value="AIG2-LIKE PROTEIN D"/>
    <property type="match status" value="1"/>
</dbReference>
<dbReference type="Proteomes" id="UP000238949">
    <property type="component" value="Unassembled WGS sequence"/>
</dbReference>
<dbReference type="EMBL" id="PVNP01000152">
    <property type="protein sequence ID" value="PRO72902.1"/>
    <property type="molecule type" value="Genomic_DNA"/>
</dbReference>
<proteinExistence type="predicted"/>
<evidence type="ECO:0000256" key="1">
    <source>
        <dbReference type="ARBA" id="ARBA00022679"/>
    </source>
</evidence>
<comment type="caution">
    <text evidence="4">The sequence shown here is derived from an EMBL/GenBank/DDBJ whole genome shotgun (WGS) entry which is preliminary data.</text>
</comment>
<dbReference type="SUPFAM" id="SSF110857">
    <property type="entry name" value="Gamma-glutamyl cyclotransferase-like"/>
    <property type="match status" value="1"/>
</dbReference>
<keyword evidence="5" id="KW-1185">Reference proteome</keyword>
<dbReference type="Pfam" id="PF06094">
    <property type="entry name" value="GGACT"/>
    <property type="match status" value="1"/>
</dbReference>
<gene>
    <name evidence="4" type="ORF">C6Y40_13965</name>
</gene>
<protein>
    <recommendedName>
        <fullName evidence="2">Putative gamma-glutamylcyclotransferase</fullName>
    </recommendedName>
</protein>
<evidence type="ECO:0000259" key="3">
    <source>
        <dbReference type="Pfam" id="PF06094"/>
    </source>
</evidence>
<name>A0A2S9V8Y0_9ALTE</name>
<reference evidence="5" key="1">
    <citation type="journal article" date="2020" name="Int. J. Syst. Evol. Microbiol.">
        <title>Alteromonas alba sp. nov., a marine bacterium isolated from the seawater of the West Pacific Ocean.</title>
        <authorList>
            <person name="Sun C."/>
            <person name="Wu Y.-H."/>
            <person name="Xamxidin M."/>
            <person name="Cheng H."/>
            <person name="Xu X.-W."/>
        </authorList>
    </citation>
    <scope>NUCLEOTIDE SEQUENCE [LARGE SCALE GENOMIC DNA]</scope>
    <source>
        <strain evidence="5">190</strain>
    </source>
</reference>
<dbReference type="OrthoDB" id="6388310at2"/>